<evidence type="ECO:0000259" key="31">
    <source>
        <dbReference type="Pfam" id="PF17092"/>
    </source>
</evidence>
<evidence type="ECO:0000256" key="27">
    <source>
        <dbReference type="SAM" id="MobiDB-lite"/>
    </source>
</evidence>
<dbReference type="InterPro" id="IPR001460">
    <property type="entry name" value="PCN-bd_Tpept"/>
</dbReference>
<evidence type="ECO:0000256" key="25">
    <source>
        <dbReference type="ARBA" id="ARBA00049902"/>
    </source>
</evidence>
<dbReference type="GO" id="GO:0046677">
    <property type="term" value="P:response to antibiotic"/>
    <property type="evidence" value="ECO:0007669"/>
    <property type="project" value="UniProtKB-KW"/>
</dbReference>
<evidence type="ECO:0000313" key="33">
    <source>
        <dbReference type="Proteomes" id="UP000321249"/>
    </source>
</evidence>
<keyword evidence="9" id="KW-0121">Carboxypeptidase</keyword>
<dbReference type="SUPFAM" id="SSF53955">
    <property type="entry name" value="Lysozyme-like"/>
    <property type="match status" value="1"/>
</dbReference>
<dbReference type="Gene3D" id="1.10.3810.10">
    <property type="entry name" value="Biosynthetic peptidoglycan transglycosylase-like"/>
    <property type="match status" value="1"/>
</dbReference>
<dbReference type="FunFam" id="1.10.3810.10:FF:000003">
    <property type="entry name" value="Penicillin-binding protein 1a"/>
    <property type="match status" value="1"/>
</dbReference>
<dbReference type="RefSeq" id="WP_147042342.1">
    <property type="nucleotide sequence ID" value="NZ_BAABIR010000002.1"/>
</dbReference>
<evidence type="ECO:0000256" key="8">
    <source>
        <dbReference type="ARBA" id="ARBA00022519"/>
    </source>
</evidence>
<keyword evidence="21" id="KW-0511">Multifunctional enzyme</keyword>
<evidence type="ECO:0000256" key="15">
    <source>
        <dbReference type="ARBA" id="ARBA00022960"/>
    </source>
</evidence>
<feature type="compositionally biased region" description="Basic and acidic residues" evidence="27">
    <location>
        <begin position="817"/>
        <end position="828"/>
    </location>
</feature>
<dbReference type="GO" id="GO:0030288">
    <property type="term" value="C:outer membrane-bounded periplasmic space"/>
    <property type="evidence" value="ECO:0007669"/>
    <property type="project" value="TreeGrafter"/>
</dbReference>
<comment type="caution">
    <text evidence="32">The sequence shown here is derived from an EMBL/GenBank/DDBJ whole genome shotgun (WGS) entry which is preliminary data.</text>
</comment>
<evidence type="ECO:0000256" key="9">
    <source>
        <dbReference type="ARBA" id="ARBA00022645"/>
    </source>
</evidence>
<dbReference type="InterPro" id="IPR001264">
    <property type="entry name" value="Glyco_trans_51"/>
</dbReference>
<comment type="similarity">
    <text evidence="4">In the N-terminal section; belongs to the glycosyltransferase 51 family.</text>
</comment>
<evidence type="ECO:0000256" key="19">
    <source>
        <dbReference type="ARBA" id="ARBA00023136"/>
    </source>
</evidence>
<sequence length="837" mass="91144">MNDQVAERITLRRAPGRFADVRSALANAWRKRWVKILSVIVALPFIAYFILWLLFARGLPSADSLLHYEPALPTYVRDVNGTPVQSFARERRVQLAYAEFPPQLIDAFLAAEDRTFFSHGGIDYPGLLGAVWDYVSKAGSGERAHGGSTITQQVAKIFFTGNEYSVTRKIREAFLARRIEATLSKQQILELYLNQIFLGRNAYGVAAAARAYFNKDVNQLTIAESAMLASLPRSPTNYDPVAHHDRALSRRNWVLGEMRRNGFITPAQYQEAVAQPLATVRGGAADATRNVGGYFMEEVRRDLIQRYGASAESGPNSVYAGGLWVRSSYDPVMQQAAETALRDGLIRYDRGRGGWRDPGLTVDLSRDWRSQLAVAQFGPGPWRAAVVLSKEGGSATIGFVDGTTGTLPASGASMPVRGSGQSAFSALRPGAIIAVAQDNGGSWGLRSIPEVQGGMVVEEVASGRVLAMQGGFDLRGGAFNRATQAMRQPGSTFKPVVYSAALDAGMTPATLIVDGPFCVNQGSPGQKCFRNFGGAAGAGPQTMRWGVEQSRNLMTVRTANQIGMNLVVRRAHELGVGDYPPYLAISLGAGETTVQRMTNMVATLANQGRAMTPTLIDYIQDRHGRVIWRADTRPCDRCNAPDWDGRPMPRPPLRTRQVIDPMTAYQMVHIMEGVVQRGTATVLRDLGRPLFGKTGTTTGPTNVWFVGGSQQVVAGIYLGFDNPRPMGGYAQGGTIAAPVFRQFAQTAFQGMPVIPFRAPPGIRMVAIDRRTGNRAFGVWPGSDPRAAVIWEAFKPESEPRRTATREELAAPPPQTRSAEHAADRRDSDFLQSQGGIY</sequence>
<evidence type="ECO:0000256" key="23">
    <source>
        <dbReference type="ARBA" id="ARBA00034000"/>
    </source>
</evidence>
<comment type="pathway">
    <text evidence="2">Cell wall biogenesis; peptidoglycan biosynthesis.</text>
</comment>
<dbReference type="EC" id="2.4.99.28" evidence="24"/>
<name>A0A5C6TRY8_9SPHN</name>
<evidence type="ECO:0000256" key="5">
    <source>
        <dbReference type="ARBA" id="ARBA00012448"/>
    </source>
</evidence>
<keyword evidence="22" id="KW-0961">Cell wall biogenesis/degradation</keyword>
<dbReference type="GO" id="GO:0009252">
    <property type="term" value="P:peptidoglycan biosynthetic process"/>
    <property type="evidence" value="ECO:0007669"/>
    <property type="project" value="UniProtKB-UniPathway"/>
</dbReference>
<dbReference type="OrthoDB" id="9766909at2"/>
<feature type="compositionally biased region" description="Basic and acidic residues" evidence="27">
    <location>
        <begin position="794"/>
        <end position="808"/>
    </location>
</feature>
<keyword evidence="8" id="KW-0997">Cell inner membrane</keyword>
<comment type="catalytic activity">
    <reaction evidence="25">
        <text>[GlcNAc-(1-&gt;4)-Mur2Ac(oyl-L-Ala-gamma-D-Glu-L-Lys-D-Ala-D-Ala)](n)-di-trans,octa-cis-undecaprenyl diphosphate + beta-D-GlcNAc-(1-&gt;4)-Mur2Ac(oyl-L-Ala-gamma-D-Glu-L-Lys-D-Ala-D-Ala)-di-trans,octa-cis-undecaprenyl diphosphate = [GlcNAc-(1-&gt;4)-Mur2Ac(oyl-L-Ala-gamma-D-Glu-L-Lys-D-Ala-D-Ala)](n+1)-di-trans,octa-cis-undecaprenyl diphosphate + di-trans,octa-cis-undecaprenyl diphosphate + H(+)</text>
        <dbReference type="Rhea" id="RHEA:23708"/>
        <dbReference type="Rhea" id="RHEA-COMP:9602"/>
        <dbReference type="Rhea" id="RHEA-COMP:9603"/>
        <dbReference type="ChEBI" id="CHEBI:15378"/>
        <dbReference type="ChEBI" id="CHEBI:58405"/>
        <dbReference type="ChEBI" id="CHEBI:60033"/>
        <dbReference type="ChEBI" id="CHEBI:78435"/>
        <dbReference type="EC" id="2.4.99.28"/>
    </reaction>
</comment>
<dbReference type="EMBL" id="VOQQ01000001">
    <property type="protein sequence ID" value="TXC62950.1"/>
    <property type="molecule type" value="Genomic_DNA"/>
</dbReference>
<dbReference type="PANTHER" id="PTHR32282:SF27">
    <property type="entry name" value="PENICILLIN-BINDING PROTEIN 1A"/>
    <property type="match status" value="1"/>
</dbReference>
<dbReference type="GO" id="GO:0008955">
    <property type="term" value="F:peptidoglycan glycosyltransferase activity"/>
    <property type="evidence" value="ECO:0007669"/>
    <property type="project" value="UniProtKB-EC"/>
</dbReference>
<dbReference type="Pfam" id="PF17092">
    <property type="entry name" value="PCB_OB"/>
    <property type="match status" value="1"/>
</dbReference>
<dbReference type="GO" id="GO:0008658">
    <property type="term" value="F:penicillin binding"/>
    <property type="evidence" value="ECO:0007669"/>
    <property type="project" value="InterPro"/>
</dbReference>
<dbReference type="Proteomes" id="UP000321249">
    <property type="component" value="Unassembled WGS sequence"/>
</dbReference>
<dbReference type="PANTHER" id="PTHR32282">
    <property type="entry name" value="BINDING PROTEIN TRANSPEPTIDASE, PUTATIVE-RELATED"/>
    <property type="match status" value="1"/>
</dbReference>
<protein>
    <recommendedName>
        <fullName evidence="6">Penicillin-binding protein 1A</fullName>
        <ecNumber evidence="24">2.4.99.28</ecNumber>
        <ecNumber evidence="5">3.4.16.4</ecNumber>
    </recommendedName>
</protein>
<organism evidence="32 33">
    <name type="scientific">Allosphingosinicella ginsenosidimutans</name>
    <dbReference type="NCBI Taxonomy" id="1176539"/>
    <lineage>
        <taxon>Bacteria</taxon>
        <taxon>Pseudomonadati</taxon>
        <taxon>Pseudomonadota</taxon>
        <taxon>Alphaproteobacteria</taxon>
        <taxon>Sphingomonadales</taxon>
        <taxon>Sphingomonadaceae</taxon>
        <taxon>Allosphingosinicella</taxon>
    </lineage>
</organism>
<keyword evidence="12" id="KW-0808">Transferase</keyword>
<evidence type="ECO:0000256" key="2">
    <source>
        <dbReference type="ARBA" id="ARBA00004752"/>
    </source>
</evidence>
<dbReference type="SUPFAM" id="SSF56601">
    <property type="entry name" value="beta-lactamase/transpeptidase-like"/>
    <property type="match status" value="1"/>
</dbReference>
<dbReference type="Pfam" id="PF00905">
    <property type="entry name" value="Transpeptidase"/>
    <property type="match status" value="1"/>
</dbReference>
<comment type="pathway">
    <text evidence="26">Glycan biosynthesis.</text>
</comment>
<evidence type="ECO:0000256" key="7">
    <source>
        <dbReference type="ARBA" id="ARBA00022475"/>
    </source>
</evidence>
<accession>A0A5C6TRY8</accession>
<dbReference type="GO" id="GO:0071555">
    <property type="term" value="P:cell wall organization"/>
    <property type="evidence" value="ECO:0007669"/>
    <property type="project" value="UniProtKB-KW"/>
</dbReference>
<evidence type="ECO:0000256" key="16">
    <source>
        <dbReference type="ARBA" id="ARBA00022968"/>
    </source>
</evidence>
<feature type="domain" description="Penicillin-binding protein transpeptidase" evidence="29">
    <location>
        <begin position="453"/>
        <end position="743"/>
    </location>
</feature>
<evidence type="ECO:0000256" key="24">
    <source>
        <dbReference type="ARBA" id="ARBA00044770"/>
    </source>
</evidence>
<dbReference type="GO" id="GO:0008360">
    <property type="term" value="P:regulation of cell shape"/>
    <property type="evidence" value="ECO:0007669"/>
    <property type="project" value="UniProtKB-KW"/>
</dbReference>
<evidence type="ECO:0000256" key="1">
    <source>
        <dbReference type="ARBA" id="ARBA00004249"/>
    </source>
</evidence>
<keyword evidence="7" id="KW-1003">Cell membrane</keyword>
<dbReference type="InterPro" id="IPR012338">
    <property type="entry name" value="Beta-lactam/transpept-like"/>
</dbReference>
<dbReference type="GO" id="GO:0005886">
    <property type="term" value="C:plasma membrane"/>
    <property type="evidence" value="ECO:0007669"/>
    <property type="project" value="UniProtKB-SubCell"/>
</dbReference>
<keyword evidence="20" id="KW-0046">Antibiotic resistance</keyword>
<comment type="similarity">
    <text evidence="3">In the C-terminal section; belongs to the transpeptidase family.</text>
</comment>
<feature type="domain" description="Penicillin-binding protein OB-like" evidence="31">
    <location>
        <begin position="355"/>
        <end position="451"/>
    </location>
</feature>
<dbReference type="NCBIfam" id="TIGR02074">
    <property type="entry name" value="PBP_1a_fam"/>
    <property type="match status" value="1"/>
</dbReference>
<keyword evidence="16" id="KW-0735">Signal-anchor</keyword>
<keyword evidence="10" id="KW-0645">Protease</keyword>
<dbReference type="Gene3D" id="3.40.710.10">
    <property type="entry name" value="DD-peptidase/beta-lactamase superfamily"/>
    <property type="match status" value="1"/>
</dbReference>
<dbReference type="InterPro" id="IPR050396">
    <property type="entry name" value="Glycosyltr_51/Transpeptidase"/>
</dbReference>
<keyword evidence="17" id="KW-0573">Peptidoglycan synthesis</keyword>
<proteinExistence type="inferred from homology"/>
<dbReference type="InterPro" id="IPR031376">
    <property type="entry name" value="PCB_OB"/>
</dbReference>
<evidence type="ECO:0000259" key="29">
    <source>
        <dbReference type="Pfam" id="PF00905"/>
    </source>
</evidence>
<dbReference type="Pfam" id="PF00912">
    <property type="entry name" value="Transgly"/>
    <property type="match status" value="1"/>
</dbReference>
<gene>
    <name evidence="32" type="ORF">FRZ32_04270</name>
</gene>
<dbReference type="InterPro" id="IPR036950">
    <property type="entry name" value="PBP_transglycosylase"/>
</dbReference>
<keyword evidence="13 28" id="KW-0812">Transmembrane</keyword>
<evidence type="ECO:0000256" key="18">
    <source>
        <dbReference type="ARBA" id="ARBA00022989"/>
    </source>
</evidence>
<dbReference type="EC" id="3.4.16.4" evidence="5"/>
<keyword evidence="15" id="KW-0133">Cell shape</keyword>
<comment type="catalytic activity">
    <reaction evidence="23">
        <text>Preferential cleavage: (Ac)2-L-Lys-D-Ala-|-D-Ala. Also transpeptidation of peptidyl-alanyl moieties that are N-acyl substituents of D-alanine.</text>
        <dbReference type="EC" id="3.4.16.4"/>
    </reaction>
</comment>
<reference evidence="32 33" key="1">
    <citation type="journal article" date="2015" name="J. Microbiol.">
        <title>Sphingosinicella ginsenosidimutans sp. nov., with ginsenoside converting activity.</title>
        <authorList>
            <person name="Kim J.K."/>
            <person name="Kang M.S."/>
            <person name="Park S.C."/>
            <person name="Kim K.M."/>
            <person name="Choi K."/>
            <person name="Yoon M.H."/>
            <person name="Im W.T."/>
        </authorList>
    </citation>
    <scope>NUCLEOTIDE SEQUENCE [LARGE SCALE GENOMIC DNA]</scope>
    <source>
        <strain evidence="32 33">BS-11</strain>
    </source>
</reference>
<evidence type="ECO:0000256" key="22">
    <source>
        <dbReference type="ARBA" id="ARBA00023316"/>
    </source>
</evidence>
<evidence type="ECO:0000256" key="12">
    <source>
        <dbReference type="ARBA" id="ARBA00022679"/>
    </source>
</evidence>
<feature type="domain" description="Glycosyl transferase family 51" evidence="30">
    <location>
        <begin position="81"/>
        <end position="258"/>
    </location>
</feature>
<evidence type="ECO:0000313" key="32">
    <source>
        <dbReference type="EMBL" id="TXC62950.1"/>
    </source>
</evidence>
<keyword evidence="33" id="KW-1185">Reference proteome</keyword>
<evidence type="ECO:0000256" key="17">
    <source>
        <dbReference type="ARBA" id="ARBA00022984"/>
    </source>
</evidence>
<feature type="transmembrane region" description="Helical" evidence="28">
    <location>
        <begin position="36"/>
        <end position="55"/>
    </location>
</feature>
<evidence type="ECO:0000256" key="11">
    <source>
        <dbReference type="ARBA" id="ARBA00022676"/>
    </source>
</evidence>
<dbReference type="UniPathway" id="UPA00219"/>
<evidence type="ECO:0000256" key="14">
    <source>
        <dbReference type="ARBA" id="ARBA00022801"/>
    </source>
</evidence>
<evidence type="ECO:0000256" key="6">
    <source>
        <dbReference type="ARBA" id="ARBA00018638"/>
    </source>
</evidence>
<dbReference type="AlphaFoldDB" id="A0A5C6TRY8"/>
<evidence type="ECO:0000256" key="21">
    <source>
        <dbReference type="ARBA" id="ARBA00023268"/>
    </source>
</evidence>
<evidence type="ECO:0000256" key="10">
    <source>
        <dbReference type="ARBA" id="ARBA00022670"/>
    </source>
</evidence>
<keyword evidence="14" id="KW-0378">Hydrolase</keyword>
<keyword evidence="18 28" id="KW-1133">Transmembrane helix</keyword>
<evidence type="ECO:0000259" key="30">
    <source>
        <dbReference type="Pfam" id="PF00912"/>
    </source>
</evidence>
<dbReference type="GO" id="GO:0006508">
    <property type="term" value="P:proteolysis"/>
    <property type="evidence" value="ECO:0007669"/>
    <property type="project" value="UniProtKB-KW"/>
</dbReference>
<evidence type="ECO:0000256" key="28">
    <source>
        <dbReference type="SAM" id="Phobius"/>
    </source>
</evidence>
<evidence type="ECO:0000256" key="3">
    <source>
        <dbReference type="ARBA" id="ARBA00007090"/>
    </source>
</evidence>
<dbReference type="GO" id="GO:0009002">
    <property type="term" value="F:serine-type D-Ala-D-Ala carboxypeptidase activity"/>
    <property type="evidence" value="ECO:0007669"/>
    <property type="project" value="UniProtKB-EC"/>
</dbReference>
<evidence type="ECO:0000256" key="4">
    <source>
        <dbReference type="ARBA" id="ARBA00007739"/>
    </source>
</evidence>
<feature type="region of interest" description="Disordered" evidence="27">
    <location>
        <begin position="794"/>
        <end position="837"/>
    </location>
</feature>
<keyword evidence="19 28" id="KW-0472">Membrane</keyword>
<evidence type="ECO:0000256" key="26">
    <source>
        <dbReference type="ARBA" id="ARBA00060592"/>
    </source>
</evidence>
<keyword evidence="11" id="KW-0328">Glycosyltransferase</keyword>
<evidence type="ECO:0000256" key="13">
    <source>
        <dbReference type="ARBA" id="ARBA00022692"/>
    </source>
</evidence>
<comment type="subcellular location">
    <subcellularLocation>
        <location evidence="1">Cell inner membrane</location>
        <topology evidence="1">Single-pass type II membrane protein</topology>
    </subcellularLocation>
</comment>
<dbReference type="InterPro" id="IPR023346">
    <property type="entry name" value="Lysozyme-like_dom_sf"/>
</dbReference>
<evidence type="ECO:0000256" key="20">
    <source>
        <dbReference type="ARBA" id="ARBA00023251"/>
    </source>
</evidence>